<dbReference type="AlphaFoldDB" id="A0AAV9P6Z8"/>
<dbReference type="RefSeq" id="XP_064658109.1">
    <property type="nucleotide sequence ID" value="XM_064803194.1"/>
</dbReference>
<name>A0AAV9P6Z8_9PEZI</name>
<keyword evidence="4" id="KW-1185">Reference proteome</keyword>
<dbReference type="InterPro" id="IPR043519">
    <property type="entry name" value="NT_sf"/>
</dbReference>
<sequence length="658" mass="74168">MPLVQCLRSLRSFLPKSTSGLQHHRLPPQSQQRRSYATAQRRSREVNDKVSGPGAGGLFANYEALRQKFGDEVTEPELRPNTRQALRVRTHSSNGERPEKKFTPRAVSDDSSNDGLRPRDEFRQQLGLKRKGASKPSARQHDGSLGRDKWRRRRDAIRKEANQQAAKEQEVMFRTVKLEVKEDARPTRKDRPRPSSLRSSGDRQEEPNTLSWQERMREIAENAHHLSRTRRVEDGIAARQLDLDYRGIVIDAPIRPSVHPSPLPWAVEAQSRAELDGNALLDLEIAKFAQYIDLSPTEAVARQSAIDEVLSITSGYMNRSAEQHQVHADHKVHAEVQGSQKTGLATPTSDIDFRVSWAVPRATSSPTGSLVPRMEGLSRHLKWTRLFRAVEYRAAHYPIITATHKPSDIDIQIVGAPDTAPQQAITAQYLAEIPNLKSLYLLLRTALGIRGLVDVYSGGTGAYGLFMMLVAALQRKSSSPPATAGEQLMRFLDFYTELDTTKFGVSVSPPKLFMKHDGSELAIKDQIDAARRRGDHVRAGQWAIGQRRAYQPYLLCLQDSANPVNDLGRKTNAIKHIRRTLEVMRATLKQDVKDIDAARAKNEAWSEPSILEPMLGRCNDVLVNRRKQMEKYGAKVMLERERQGLQAEQEQVEEAERS</sequence>
<evidence type="ECO:0000313" key="3">
    <source>
        <dbReference type="EMBL" id="KAK5168643.1"/>
    </source>
</evidence>
<dbReference type="SUPFAM" id="SSF81301">
    <property type="entry name" value="Nucleotidyltransferase"/>
    <property type="match status" value="1"/>
</dbReference>
<evidence type="ECO:0000259" key="2">
    <source>
        <dbReference type="Pfam" id="PF22600"/>
    </source>
</evidence>
<comment type="caution">
    <text evidence="3">The sequence shown here is derived from an EMBL/GenBank/DDBJ whole genome shotgun (WGS) entry which is preliminary data.</text>
</comment>
<feature type="compositionally biased region" description="Basic and acidic residues" evidence="1">
    <location>
        <begin position="177"/>
        <end position="193"/>
    </location>
</feature>
<dbReference type="EMBL" id="JAVRRT010000009">
    <property type="protein sequence ID" value="KAK5168643.1"/>
    <property type="molecule type" value="Genomic_DNA"/>
</dbReference>
<dbReference type="GO" id="GO:1990817">
    <property type="term" value="F:poly(A) RNA polymerase activity"/>
    <property type="evidence" value="ECO:0007669"/>
    <property type="project" value="InterPro"/>
</dbReference>
<feature type="region of interest" description="Disordered" evidence="1">
    <location>
        <begin position="71"/>
        <end position="152"/>
    </location>
</feature>
<dbReference type="InterPro" id="IPR054708">
    <property type="entry name" value="MTPAP-like_central"/>
</dbReference>
<evidence type="ECO:0000256" key="1">
    <source>
        <dbReference type="SAM" id="MobiDB-lite"/>
    </source>
</evidence>
<feature type="compositionally biased region" description="Polar residues" evidence="1">
    <location>
        <begin position="28"/>
        <end position="40"/>
    </location>
</feature>
<dbReference type="PANTHER" id="PTHR23092">
    <property type="entry name" value="POLY(A) RNA POLYMERASE"/>
    <property type="match status" value="1"/>
</dbReference>
<dbReference type="GO" id="GO:0031499">
    <property type="term" value="C:TRAMP complex"/>
    <property type="evidence" value="ECO:0007669"/>
    <property type="project" value="TreeGrafter"/>
</dbReference>
<feature type="region of interest" description="Disordered" evidence="1">
    <location>
        <begin position="177"/>
        <end position="211"/>
    </location>
</feature>
<dbReference type="Gene3D" id="3.30.460.10">
    <property type="entry name" value="Beta Polymerase, domain 2"/>
    <property type="match status" value="1"/>
</dbReference>
<organism evidence="3 4">
    <name type="scientific">Saxophila tyrrhenica</name>
    <dbReference type="NCBI Taxonomy" id="1690608"/>
    <lineage>
        <taxon>Eukaryota</taxon>
        <taxon>Fungi</taxon>
        <taxon>Dikarya</taxon>
        <taxon>Ascomycota</taxon>
        <taxon>Pezizomycotina</taxon>
        <taxon>Dothideomycetes</taxon>
        <taxon>Dothideomycetidae</taxon>
        <taxon>Mycosphaerellales</taxon>
        <taxon>Extremaceae</taxon>
        <taxon>Saxophila</taxon>
    </lineage>
</organism>
<accession>A0AAV9P6Z8</accession>
<dbReference type="GO" id="GO:0031123">
    <property type="term" value="P:RNA 3'-end processing"/>
    <property type="evidence" value="ECO:0007669"/>
    <property type="project" value="TreeGrafter"/>
</dbReference>
<feature type="compositionally biased region" description="Basic and acidic residues" evidence="1">
    <location>
        <begin position="71"/>
        <end position="80"/>
    </location>
</feature>
<dbReference type="GO" id="GO:0010605">
    <property type="term" value="P:negative regulation of macromolecule metabolic process"/>
    <property type="evidence" value="ECO:0007669"/>
    <property type="project" value="UniProtKB-ARBA"/>
</dbReference>
<feature type="domain" description="Poly(A) RNA polymerase mitochondrial-like central palm" evidence="2">
    <location>
        <begin position="282"/>
        <end position="412"/>
    </location>
</feature>
<dbReference type="GO" id="GO:0043634">
    <property type="term" value="P:polyadenylation-dependent ncRNA catabolic process"/>
    <property type="evidence" value="ECO:0007669"/>
    <property type="project" value="TreeGrafter"/>
</dbReference>
<dbReference type="PANTHER" id="PTHR23092:SF15">
    <property type="entry name" value="INACTIVE NON-CANONICAL POLY(A) RNA POLYMERASE PROTEIN TRF4-2-RELATED"/>
    <property type="match status" value="1"/>
</dbReference>
<dbReference type="SUPFAM" id="SSF81631">
    <property type="entry name" value="PAP/OAS1 substrate-binding domain"/>
    <property type="match status" value="1"/>
</dbReference>
<dbReference type="GeneID" id="89927292"/>
<gene>
    <name evidence="3" type="ORF">LTR77_005952</name>
</gene>
<proteinExistence type="predicted"/>
<dbReference type="InterPro" id="IPR045862">
    <property type="entry name" value="Trf4-like"/>
</dbReference>
<dbReference type="Proteomes" id="UP001337655">
    <property type="component" value="Unassembled WGS sequence"/>
</dbReference>
<evidence type="ECO:0000313" key="4">
    <source>
        <dbReference type="Proteomes" id="UP001337655"/>
    </source>
</evidence>
<dbReference type="Gene3D" id="1.10.1410.10">
    <property type="match status" value="1"/>
</dbReference>
<dbReference type="GO" id="GO:0003729">
    <property type="term" value="F:mRNA binding"/>
    <property type="evidence" value="ECO:0007669"/>
    <property type="project" value="TreeGrafter"/>
</dbReference>
<feature type="region of interest" description="Disordered" evidence="1">
    <location>
        <begin position="18"/>
        <end position="56"/>
    </location>
</feature>
<reference evidence="3 4" key="1">
    <citation type="submission" date="2023-08" db="EMBL/GenBank/DDBJ databases">
        <title>Black Yeasts Isolated from many extreme environments.</title>
        <authorList>
            <person name="Coleine C."/>
            <person name="Stajich J.E."/>
            <person name="Selbmann L."/>
        </authorList>
    </citation>
    <scope>NUCLEOTIDE SEQUENCE [LARGE SCALE GENOMIC DNA]</scope>
    <source>
        <strain evidence="3 4">CCFEE 5935</strain>
    </source>
</reference>
<dbReference type="Pfam" id="PF22600">
    <property type="entry name" value="MTPAP-like_central"/>
    <property type="match status" value="1"/>
</dbReference>
<protein>
    <recommendedName>
        <fullName evidence="2">Poly(A) RNA polymerase mitochondrial-like central palm domain-containing protein</fullName>
    </recommendedName>
</protein>
<dbReference type="GO" id="GO:0005730">
    <property type="term" value="C:nucleolus"/>
    <property type="evidence" value="ECO:0007669"/>
    <property type="project" value="TreeGrafter"/>
</dbReference>
<feature type="compositionally biased region" description="Basic and acidic residues" evidence="1">
    <location>
        <begin position="139"/>
        <end position="148"/>
    </location>
</feature>